<reference evidence="12 14" key="1">
    <citation type="submission" date="2015-10" db="EMBL/GenBank/DDBJ databases">
        <title>Candidatus Desulfofervidus auxilii, a hydrogenotrophic sulfate-reducing bacterium involved in the thermophilic anaerobic oxidation of methane.</title>
        <authorList>
            <person name="Krukenberg V."/>
            <person name="Richter M."/>
            <person name="Wegener G."/>
        </authorList>
    </citation>
    <scope>NUCLEOTIDE SEQUENCE [LARGE SCALE GENOMIC DNA]</scope>
    <source>
        <strain evidence="12 14">HS1</strain>
    </source>
</reference>
<evidence type="ECO:0000313" key="13">
    <source>
        <dbReference type="EMBL" id="HEB74425.1"/>
    </source>
</evidence>
<dbReference type="EMBL" id="DRKW01000252">
    <property type="protein sequence ID" value="HEB74425.1"/>
    <property type="molecule type" value="Genomic_DNA"/>
</dbReference>
<dbReference type="PANTHER" id="PTHR47861:SF3">
    <property type="entry name" value="FKBP-TYPE PEPTIDYL-PROLYL CIS-TRANS ISOMERASE SLYD"/>
    <property type="match status" value="1"/>
</dbReference>
<evidence type="ECO:0000313" key="12">
    <source>
        <dbReference type="EMBL" id="AMM41104.1"/>
    </source>
</evidence>
<dbReference type="OrthoDB" id="9808891at2"/>
<feature type="domain" description="PPIase FKBP-type" evidence="11">
    <location>
        <begin position="6"/>
        <end position="80"/>
    </location>
</feature>
<dbReference type="InterPro" id="IPR001179">
    <property type="entry name" value="PPIase_FKBP_dom"/>
</dbReference>
<keyword evidence="4" id="KW-0963">Cytoplasm</keyword>
<evidence type="ECO:0000256" key="8">
    <source>
        <dbReference type="ARBA" id="ARBA00037071"/>
    </source>
</evidence>
<name>A0A7U4QKN8_DESA2</name>
<dbReference type="RefSeq" id="WP_066062596.1">
    <property type="nucleotide sequence ID" value="NZ_CP013015.1"/>
</dbReference>
<comment type="catalytic activity">
    <reaction evidence="1 9 10">
        <text>[protein]-peptidylproline (omega=180) = [protein]-peptidylproline (omega=0)</text>
        <dbReference type="Rhea" id="RHEA:16237"/>
        <dbReference type="Rhea" id="RHEA-COMP:10747"/>
        <dbReference type="Rhea" id="RHEA-COMP:10748"/>
        <dbReference type="ChEBI" id="CHEBI:83833"/>
        <dbReference type="ChEBI" id="CHEBI:83834"/>
        <dbReference type="EC" id="5.2.1.8"/>
    </reaction>
</comment>
<dbReference type="Gene3D" id="3.10.50.40">
    <property type="match status" value="1"/>
</dbReference>
<evidence type="ECO:0000256" key="9">
    <source>
        <dbReference type="PROSITE-ProRule" id="PRU00277"/>
    </source>
</evidence>
<dbReference type="Proteomes" id="UP000886268">
    <property type="component" value="Unassembled WGS sequence"/>
</dbReference>
<keyword evidence="14" id="KW-1185">Reference proteome</keyword>
<dbReference type="InterPro" id="IPR046357">
    <property type="entry name" value="PPIase_dom_sf"/>
</dbReference>
<reference evidence="13" key="2">
    <citation type="journal article" date="2020" name="mSystems">
        <title>Genome- and Community-Level Interaction Insights into Carbon Utilization and Element Cycling Functions of Hydrothermarchaeota in Hydrothermal Sediment.</title>
        <authorList>
            <person name="Zhou Z."/>
            <person name="Liu Y."/>
            <person name="Xu W."/>
            <person name="Pan J."/>
            <person name="Luo Z.H."/>
            <person name="Li M."/>
        </authorList>
    </citation>
    <scope>NUCLEOTIDE SEQUENCE [LARGE SCALE GENOMIC DNA]</scope>
    <source>
        <strain evidence="13">HyVt-45</strain>
    </source>
</reference>
<keyword evidence="7 9" id="KW-0413">Isomerase</keyword>
<evidence type="ECO:0000256" key="3">
    <source>
        <dbReference type="ARBA" id="ARBA00006577"/>
    </source>
</evidence>
<dbReference type="SUPFAM" id="SSF54534">
    <property type="entry name" value="FKBP-like"/>
    <property type="match status" value="1"/>
</dbReference>
<evidence type="ECO:0000256" key="2">
    <source>
        <dbReference type="ARBA" id="ARBA00004496"/>
    </source>
</evidence>
<dbReference type="AlphaFoldDB" id="A0A7U4QKN8"/>
<protein>
    <recommendedName>
        <fullName evidence="10">Peptidyl-prolyl cis-trans isomerase</fullName>
        <ecNumber evidence="10">5.2.1.8</ecNumber>
    </recommendedName>
</protein>
<dbReference type="EMBL" id="CP013015">
    <property type="protein sequence ID" value="AMM41104.1"/>
    <property type="molecule type" value="Genomic_DNA"/>
</dbReference>
<comment type="function">
    <text evidence="8">Also involved in hydrogenase metallocenter assembly, probably by participating in the nickel insertion step. This function in hydrogenase biosynthesis requires chaperone activity and the presence of the metal-binding domain, but not PPIase activity.</text>
</comment>
<dbReference type="GO" id="GO:0003755">
    <property type="term" value="F:peptidyl-prolyl cis-trans isomerase activity"/>
    <property type="evidence" value="ECO:0007669"/>
    <property type="project" value="UniProtKB-UniRule"/>
</dbReference>
<dbReference type="PANTHER" id="PTHR47861">
    <property type="entry name" value="FKBP-TYPE PEPTIDYL-PROLYL CIS-TRANS ISOMERASE SLYD"/>
    <property type="match status" value="1"/>
</dbReference>
<keyword evidence="5 9" id="KW-0697">Rotamase</keyword>
<evidence type="ECO:0000313" key="14">
    <source>
        <dbReference type="Proteomes" id="UP000070560"/>
    </source>
</evidence>
<dbReference type="EC" id="5.2.1.8" evidence="10"/>
<dbReference type="KEGG" id="daw:HS1_001300"/>
<accession>A0A7U4QKN8</accession>
<evidence type="ECO:0000256" key="5">
    <source>
        <dbReference type="ARBA" id="ARBA00023110"/>
    </source>
</evidence>
<evidence type="ECO:0000256" key="6">
    <source>
        <dbReference type="ARBA" id="ARBA00023186"/>
    </source>
</evidence>
<dbReference type="Pfam" id="PF00254">
    <property type="entry name" value="FKBP_C"/>
    <property type="match status" value="1"/>
</dbReference>
<dbReference type="Proteomes" id="UP000070560">
    <property type="component" value="Chromosome"/>
</dbReference>
<evidence type="ECO:0000256" key="4">
    <source>
        <dbReference type="ARBA" id="ARBA00022490"/>
    </source>
</evidence>
<comment type="similarity">
    <text evidence="3 10">Belongs to the FKBP-type PPIase family.</text>
</comment>
<dbReference type="GO" id="GO:0005737">
    <property type="term" value="C:cytoplasm"/>
    <property type="evidence" value="ECO:0007669"/>
    <property type="project" value="UniProtKB-SubCell"/>
</dbReference>
<gene>
    <name evidence="13" type="ORF">ENJ03_04315</name>
    <name evidence="12" type="ORF">HS1_001300</name>
</gene>
<evidence type="ECO:0000259" key="11">
    <source>
        <dbReference type="PROSITE" id="PS50059"/>
    </source>
</evidence>
<dbReference type="GO" id="GO:0042026">
    <property type="term" value="P:protein refolding"/>
    <property type="evidence" value="ECO:0007669"/>
    <property type="project" value="UniProtKB-ARBA"/>
</dbReference>
<comment type="subcellular location">
    <subcellularLocation>
        <location evidence="2">Cytoplasm</location>
    </subcellularLocation>
</comment>
<evidence type="ECO:0000256" key="7">
    <source>
        <dbReference type="ARBA" id="ARBA00023235"/>
    </source>
</evidence>
<keyword evidence="6" id="KW-0143">Chaperone</keyword>
<sequence length="168" mass="18510">MKVGANTMVEIEYTVTLDSGEVVEGGEQAARYSFIFETGQIFPALERKLKDLEPGDTTEVTLAPVEAFGEIKSELMKKVPLSEFPPGLEIEIGHMYRTVDSRGNPMYFSVKEKDEQEALLDFNHPLAGKTLHFKVLITNVRPATSEELAKASSRCMPNEGCSSCSGCE</sequence>
<proteinExistence type="inferred from homology"/>
<evidence type="ECO:0000256" key="10">
    <source>
        <dbReference type="RuleBase" id="RU003915"/>
    </source>
</evidence>
<organism evidence="12 14">
    <name type="scientific">Desulfofervidus auxilii</name>
    <dbReference type="NCBI Taxonomy" id="1621989"/>
    <lineage>
        <taxon>Bacteria</taxon>
        <taxon>Pseudomonadati</taxon>
        <taxon>Thermodesulfobacteriota</taxon>
        <taxon>Candidatus Desulfofervidia</taxon>
        <taxon>Candidatus Desulfofervidales</taxon>
        <taxon>Candidatus Desulfofervidaceae</taxon>
        <taxon>Candidatus Desulfofervidus</taxon>
    </lineage>
</organism>
<evidence type="ECO:0000256" key="1">
    <source>
        <dbReference type="ARBA" id="ARBA00000971"/>
    </source>
</evidence>
<dbReference type="PROSITE" id="PS50059">
    <property type="entry name" value="FKBP_PPIASE"/>
    <property type="match status" value="1"/>
</dbReference>